<dbReference type="InterPro" id="IPR051089">
    <property type="entry name" value="prtT"/>
</dbReference>
<evidence type="ECO:0000256" key="2">
    <source>
        <dbReference type="ARBA" id="ARBA00023015"/>
    </source>
</evidence>
<evidence type="ECO:0000256" key="3">
    <source>
        <dbReference type="ARBA" id="ARBA00023125"/>
    </source>
</evidence>
<evidence type="ECO:0000256" key="6">
    <source>
        <dbReference type="SAM" id="MobiDB-lite"/>
    </source>
</evidence>
<dbReference type="GO" id="GO:0000976">
    <property type="term" value="F:transcription cis-regulatory region binding"/>
    <property type="evidence" value="ECO:0007669"/>
    <property type="project" value="TreeGrafter"/>
</dbReference>
<protein>
    <recommendedName>
        <fullName evidence="7">Zn(2)-C6 fungal-type domain-containing protein</fullName>
    </recommendedName>
</protein>
<dbReference type="PANTHER" id="PTHR31845:SF32">
    <property type="entry name" value="MISCELLANEOUS ZN(II)2CYS6 TRANSCRIPTION FACTOR (EUROFUNG)-RELATED"/>
    <property type="match status" value="1"/>
</dbReference>
<name>A0A9P4MAG7_9PEZI</name>
<dbReference type="OrthoDB" id="1600564at2759"/>
<feature type="region of interest" description="Disordered" evidence="6">
    <location>
        <begin position="179"/>
        <end position="198"/>
    </location>
</feature>
<dbReference type="Gene3D" id="4.10.240.10">
    <property type="entry name" value="Zn(2)-C6 fungal-type DNA-binding domain"/>
    <property type="match status" value="1"/>
</dbReference>
<reference evidence="8" key="1">
    <citation type="journal article" date="2020" name="Stud. Mycol.">
        <title>101 Dothideomycetes genomes: a test case for predicting lifestyles and emergence of pathogens.</title>
        <authorList>
            <person name="Haridas S."/>
            <person name="Albert R."/>
            <person name="Binder M."/>
            <person name="Bloem J."/>
            <person name="Labutti K."/>
            <person name="Salamov A."/>
            <person name="Andreopoulos B."/>
            <person name="Baker S."/>
            <person name="Barry K."/>
            <person name="Bills G."/>
            <person name="Bluhm B."/>
            <person name="Cannon C."/>
            <person name="Castanera R."/>
            <person name="Culley D."/>
            <person name="Daum C."/>
            <person name="Ezra D."/>
            <person name="Gonzalez J."/>
            <person name="Henrissat B."/>
            <person name="Kuo A."/>
            <person name="Liang C."/>
            <person name="Lipzen A."/>
            <person name="Lutzoni F."/>
            <person name="Magnuson J."/>
            <person name="Mondo S."/>
            <person name="Nolan M."/>
            <person name="Ohm R."/>
            <person name="Pangilinan J."/>
            <person name="Park H.-J."/>
            <person name="Ramirez L."/>
            <person name="Alfaro M."/>
            <person name="Sun H."/>
            <person name="Tritt A."/>
            <person name="Yoshinaga Y."/>
            <person name="Zwiers L.-H."/>
            <person name="Turgeon B."/>
            <person name="Goodwin S."/>
            <person name="Spatafora J."/>
            <person name="Crous P."/>
            <person name="Grigoriev I."/>
        </authorList>
    </citation>
    <scope>NUCLEOTIDE SEQUENCE</scope>
    <source>
        <strain evidence="8">CBS 133067</strain>
    </source>
</reference>
<dbReference type="GO" id="GO:0008270">
    <property type="term" value="F:zinc ion binding"/>
    <property type="evidence" value="ECO:0007669"/>
    <property type="project" value="InterPro"/>
</dbReference>
<feature type="domain" description="Zn(2)-C6 fungal-type" evidence="7">
    <location>
        <begin position="103"/>
        <end position="133"/>
    </location>
</feature>
<keyword evidence="3" id="KW-0238">DNA-binding</keyword>
<proteinExistence type="predicted"/>
<evidence type="ECO:0000256" key="4">
    <source>
        <dbReference type="ARBA" id="ARBA00023163"/>
    </source>
</evidence>
<keyword evidence="5" id="KW-0539">Nucleus</keyword>
<dbReference type="PANTHER" id="PTHR31845">
    <property type="entry name" value="FINGER DOMAIN PROTEIN, PUTATIVE-RELATED"/>
    <property type="match status" value="1"/>
</dbReference>
<evidence type="ECO:0000313" key="9">
    <source>
        <dbReference type="Proteomes" id="UP000799772"/>
    </source>
</evidence>
<dbReference type="InterPro" id="IPR036864">
    <property type="entry name" value="Zn2-C6_fun-type_DNA-bd_sf"/>
</dbReference>
<dbReference type="InterPro" id="IPR001138">
    <property type="entry name" value="Zn2Cys6_DnaBD"/>
</dbReference>
<dbReference type="Proteomes" id="UP000799772">
    <property type="component" value="Unassembled WGS sequence"/>
</dbReference>
<keyword evidence="2" id="KW-0805">Transcription regulation</keyword>
<evidence type="ECO:0000313" key="8">
    <source>
        <dbReference type="EMBL" id="KAF2103661.1"/>
    </source>
</evidence>
<dbReference type="AlphaFoldDB" id="A0A9P4MAG7"/>
<dbReference type="GO" id="GO:0000981">
    <property type="term" value="F:DNA-binding transcription factor activity, RNA polymerase II-specific"/>
    <property type="evidence" value="ECO:0007669"/>
    <property type="project" value="InterPro"/>
</dbReference>
<keyword evidence="4" id="KW-0804">Transcription</keyword>
<dbReference type="GO" id="GO:0005634">
    <property type="term" value="C:nucleus"/>
    <property type="evidence" value="ECO:0007669"/>
    <property type="project" value="UniProtKB-SubCell"/>
</dbReference>
<evidence type="ECO:0000256" key="5">
    <source>
        <dbReference type="ARBA" id="ARBA00023242"/>
    </source>
</evidence>
<gene>
    <name evidence="8" type="ORF">NA57DRAFT_50533</name>
</gene>
<evidence type="ECO:0000256" key="1">
    <source>
        <dbReference type="ARBA" id="ARBA00004123"/>
    </source>
</evidence>
<sequence>MLQCDHAGGRSRPGSSVVQLWLKGWPHFSGPGLRRLVRMPTGFGKIVAPQVRYALSTVSSSPRVSLHVSPMFSLASLYPMNGTDSRAVGGTEAARLTSSYGKSCVNCARSKTRCSYSSNSAICDRCHRLNKDCQLAPTARQKRPSKKPLSINSVASRTAALEEKLDGIVQLLVPTATEPSDTTAFERPTPPISSGGSVVSAPAGYPLESEAECTEYLETFRIKLTPMLPAVCIPSTMTVDQMREQRPFLWLVMRALCTKDYARQHTLGNSIRREIGDVLLIQNVKTLDLLLGILVFTSWTHYFTYGRGNMTVDLQLAVAVAYDLGLNKPAAIPPTMMHYSDQGCPKYSNPPQRTMEERRAIIGLFLLTSVAANYFERIEPLRWTPYLDECLRLLQESKEYSTDELLVCLVRGQRVRNGIATVQLTSCLESPGSCTLHDAYVKLFLSQIDEIKGSLPIYLKSNAMLQLHFLNTVVSIHEHSLIPSKQTSLDPGATTDRIQNLHSCFSAVKTWFTVFFTLDEFPLSCYPYISMITHSQAAHCMVALFRLTTFESPGIPWDRQRVRREFDFGQVIRTWLERWEGAPAAAGLDASVWSNVDGPPWAATRKYLSAIINWWEAKIAPRLVTEVNGMRVQDDTASIVRTMYTDGSQLEPVEHADQNLEFLDDEWMRDVLGPGYDFFREPYG</sequence>
<accession>A0A9P4MAG7</accession>
<dbReference type="SUPFAM" id="SSF57701">
    <property type="entry name" value="Zn2/Cys6 DNA-binding domain"/>
    <property type="match status" value="1"/>
</dbReference>
<dbReference type="EMBL" id="ML978121">
    <property type="protein sequence ID" value="KAF2103661.1"/>
    <property type="molecule type" value="Genomic_DNA"/>
</dbReference>
<keyword evidence="9" id="KW-1185">Reference proteome</keyword>
<comment type="caution">
    <text evidence="8">The sequence shown here is derived from an EMBL/GenBank/DDBJ whole genome shotgun (WGS) entry which is preliminary data.</text>
</comment>
<evidence type="ECO:0000259" key="7">
    <source>
        <dbReference type="PROSITE" id="PS00463"/>
    </source>
</evidence>
<comment type="subcellular location">
    <subcellularLocation>
        <location evidence="1">Nucleus</location>
    </subcellularLocation>
</comment>
<dbReference type="CDD" id="cd00067">
    <property type="entry name" value="GAL4"/>
    <property type="match status" value="1"/>
</dbReference>
<organism evidence="8 9">
    <name type="scientific">Rhizodiscina lignyota</name>
    <dbReference type="NCBI Taxonomy" id="1504668"/>
    <lineage>
        <taxon>Eukaryota</taxon>
        <taxon>Fungi</taxon>
        <taxon>Dikarya</taxon>
        <taxon>Ascomycota</taxon>
        <taxon>Pezizomycotina</taxon>
        <taxon>Dothideomycetes</taxon>
        <taxon>Pleosporomycetidae</taxon>
        <taxon>Aulographales</taxon>
        <taxon>Rhizodiscinaceae</taxon>
        <taxon>Rhizodiscina</taxon>
    </lineage>
</organism>
<dbReference type="PROSITE" id="PS00463">
    <property type="entry name" value="ZN2_CY6_FUNGAL_1"/>
    <property type="match status" value="1"/>
</dbReference>